<gene>
    <name evidence="3" type="ORF">BDV96DRAFT_584338</name>
</gene>
<feature type="transmembrane region" description="Helical" evidence="2">
    <location>
        <begin position="91"/>
        <end position="113"/>
    </location>
</feature>
<feature type="region of interest" description="Disordered" evidence="1">
    <location>
        <begin position="236"/>
        <end position="268"/>
    </location>
</feature>
<dbReference type="AlphaFoldDB" id="A0A6A5YU92"/>
<evidence type="ECO:0000256" key="1">
    <source>
        <dbReference type="SAM" id="MobiDB-lite"/>
    </source>
</evidence>
<organism evidence="3 4">
    <name type="scientific">Lophiotrema nucula</name>
    <dbReference type="NCBI Taxonomy" id="690887"/>
    <lineage>
        <taxon>Eukaryota</taxon>
        <taxon>Fungi</taxon>
        <taxon>Dikarya</taxon>
        <taxon>Ascomycota</taxon>
        <taxon>Pezizomycotina</taxon>
        <taxon>Dothideomycetes</taxon>
        <taxon>Pleosporomycetidae</taxon>
        <taxon>Pleosporales</taxon>
        <taxon>Lophiotremataceae</taxon>
        <taxon>Lophiotrema</taxon>
    </lineage>
</organism>
<dbReference type="EMBL" id="ML977339">
    <property type="protein sequence ID" value="KAF2110087.1"/>
    <property type="molecule type" value="Genomic_DNA"/>
</dbReference>
<evidence type="ECO:0008006" key="5">
    <source>
        <dbReference type="Google" id="ProtNLM"/>
    </source>
</evidence>
<evidence type="ECO:0000313" key="4">
    <source>
        <dbReference type="Proteomes" id="UP000799770"/>
    </source>
</evidence>
<keyword evidence="2" id="KW-1133">Transmembrane helix</keyword>
<accession>A0A6A5YU92</accession>
<keyword evidence="4" id="KW-1185">Reference proteome</keyword>
<feature type="compositionally biased region" description="Pro residues" evidence="1">
    <location>
        <begin position="247"/>
        <end position="259"/>
    </location>
</feature>
<evidence type="ECO:0000313" key="3">
    <source>
        <dbReference type="EMBL" id="KAF2110087.1"/>
    </source>
</evidence>
<proteinExistence type="predicted"/>
<keyword evidence="2" id="KW-0812">Transmembrane</keyword>
<evidence type="ECO:0000256" key="2">
    <source>
        <dbReference type="SAM" id="Phobius"/>
    </source>
</evidence>
<feature type="region of interest" description="Disordered" evidence="1">
    <location>
        <begin position="17"/>
        <end position="37"/>
    </location>
</feature>
<keyword evidence="2" id="KW-0472">Membrane</keyword>
<feature type="compositionally biased region" description="Polar residues" evidence="1">
    <location>
        <begin position="22"/>
        <end position="37"/>
    </location>
</feature>
<reference evidence="3" key="1">
    <citation type="journal article" date="2020" name="Stud. Mycol.">
        <title>101 Dothideomycetes genomes: a test case for predicting lifestyles and emergence of pathogens.</title>
        <authorList>
            <person name="Haridas S."/>
            <person name="Albert R."/>
            <person name="Binder M."/>
            <person name="Bloem J."/>
            <person name="Labutti K."/>
            <person name="Salamov A."/>
            <person name="Andreopoulos B."/>
            <person name="Baker S."/>
            <person name="Barry K."/>
            <person name="Bills G."/>
            <person name="Bluhm B."/>
            <person name="Cannon C."/>
            <person name="Castanera R."/>
            <person name="Culley D."/>
            <person name="Daum C."/>
            <person name="Ezra D."/>
            <person name="Gonzalez J."/>
            <person name="Henrissat B."/>
            <person name="Kuo A."/>
            <person name="Liang C."/>
            <person name="Lipzen A."/>
            <person name="Lutzoni F."/>
            <person name="Magnuson J."/>
            <person name="Mondo S."/>
            <person name="Nolan M."/>
            <person name="Ohm R."/>
            <person name="Pangilinan J."/>
            <person name="Park H.-J."/>
            <person name="Ramirez L."/>
            <person name="Alfaro M."/>
            <person name="Sun H."/>
            <person name="Tritt A."/>
            <person name="Yoshinaga Y."/>
            <person name="Zwiers L.-H."/>
            <person name="Turgeon B."/>
            <person name="Goodwin S."/>
            <person name="Spatafora J."/>
            <person name="Crous P."/>
            <person name="Grigoriev I."/>
        </authorList>
    </citation>
    <scope>NUCLEOTIDE SEQUENCE</scope>
    <source>
        <strain evidence="3">CBS 627.86</strain>
    </source>
</reference>
<protein>
    <recommendedName>
        <fullName evidence="5">MFS maltose permease</fullName>
    </recommendedName>
</protein>
<dbReference type="Proteomes" id="UP000799770">
    <property type="component" value="Unassembled WGS sequence"/>
</dbReference>
<name>A0A6A5YU92_9PLEO</name>
<sequence>MRPSQLPIPRIRLARRALRPPNTRTFETSTPRPFSQKNPRLLLLSQPSPRAQLPFLNPSSPWPPSGQPQLVRLISISANQKRFFKETARQTVKWTILIFITSNCFMLAGMGFLSERQERAFPSPHEWSLYTRFRFRAAKWQQVPENNKDLGFPNYFHVYNEFEVALARLEDTSKDGVGLVEQEGDVPGVGKAGFDLSAKSEEWREGYYEVLMGMGQAAERLDGWRTNAKRNHAWSPEFIKSESNPRPKMPPPGQPPAPPIEEQMPPADPPENFYLKILTTKGFNTYQRLTAALAYGDYLSYKKLPDSAEEMYRWGLDIAVSGLPTPDASEAINLQTAVLSSTAPKDTLTPNLVFAATSLASHFASTGNISAALPIYVSVLRARLSADLAPHTPPTPPPDSSIVGTMLSILMLQEPVYPPLPPTGDEPLLRREEDLCDEAALKNYIGEILFASAGSSPATRQQGLNWIREAVSNAKTGQSMEAIRTNRERKKKCETCEEVGLENWGKIMTYLAAEAREEREVAKGWSFKGLIWKLWGTGELEKKIEDLEGEEEGVVMRLGKLRSRMLREEWDELDKRYNRIFAF</sequence>
<dbReference type="OrthoDB" id="5408102at2759"/>